<protein>
    <recommendedName>
        <fullName evidence="3">Apea-like HEPN domain-containing protein</fullName>
    </recommendedName>
</protein>
<evidence type="ECO:0008006" key="3">
    <source>
        <dbReference type="Google" id="ProtNLM"/>
    </source>
</evidence>
<name>A0ABU3QXW6_9GAMM</name>
<comment type="caution">
    <text evidence="1">The sequence shown here is derived from an EMBL/GenBank/DDBJ whole genome shotgun (WGS) entry which is preliminary data.</text>
</comment>
<dbReference type="RefSeq" id="WP_315946039.1">
    <property type="nucleotide sequence ID" value="NZ_JAWCUA010000003.1"/>
</dbReference>
<proteinExistence type="predicted"/>
<evidence type="ECO:0000313" key="2">
    <source>
        <dbReference type="Proteomes" id="UP001257914"/>
    </source>
</evidence>
<dbReference type="EMBL" id="JAWCUA010000003">
    <property type="protein sequence ID" value="MDU0112284.1"/>
    <property type="molecule type" value="Genomic_DNA"/>
</dbReference>
<dbReference type="Proteomes" id="UP001257914">
    <property type="component" value="Unassembled WGS sequence"/>
</dbReference>
<gene>
    <name evidence="1" type="ORF">RT723_04580</name>
</gene>
<sequence length="336" mass="39142">MMETNNNQVDQKFYEFIKNYSFFNEGRLDVYAFSVYLSECLSRDNKYTSNNPNLIGQLLIKIVSESPQAPSWFQKLTNAEVPQDQFHIYPNGELILLHVTAFIEYIHQFIWTLGEYLQNINKANDDNYYAYWLQSTDVYSYAFLNKLFCDIRGLTKEVDSSGELKAQLQNIILTKEFEIDVTETLLVKDSITEIANARITKAIKDGYYLEAITLQESIISDKLALFLSHKKKQSDSKSLYELISLCLKINKLELFSKVDEWRKKRNTTIHGLVRSTPFEKQLAITDFDNLAKDTALQGTNLVKKIQIWFDDYVYHELHPFQIKPYDQLIGIKGPLN</sequence>
<organism evidence="1 2">
    <name type="scientific">Psychrosphaera aquimarina</name>
    <dbReference type="NCBI Taxonomy" id="2044854"/>
    <lineage>
        <taxon>Bacteria</taxon>
        <taxon>Pseudomonadati</taxon>
        <taxon>Pseudomonadota</taxon>
        <taxon>Gammaproteobacteria</taxon>
        <taxon>Alteromonadales</taxon>
        <taxon>Pseudoalteromonadaceae</taxon>
        <taxon>Psychrosphaera</taxon>
    </lineage>
</organism>
<keyword evidence="2" id="KW-1185">Reference proteome</keyword>
<reference evidence="1 2" key="1">
    <citation type="submission" date="2023-10" db="EMBL/GenBank/DDBJ databases">
        <title>Psychrosphaera aquimaarina strain SW33 isolated from seawater.</title>
        <authorList>
            <person name="Bayburt H."/>
            <person name="Kim J.M."/>
            <person name="Choi B.J."/>
            <person name="Jeon C.O."/>
        </authorList>
    </citation>
    <scope>NUCLEOTIDE SEQUENCE [LARGE SCALE GENOMIC DNA]</scope>
    <source>
        <strain evidence="1 2">KCTC 52743</strain>
    </source>
</reference>
<accession>A0ABU3QXW6</accession>
<evidence type="ECO:0000313" key="1">
    <source>
        <dbReference type="EMBL" id="MDU0112284.1"/>
    </source>
</evidence>